<name>A0AAN5CTL0_9BILA</name>
<evidence type="ECO:0000313" key="1">
    <source>
        <dbReference type="EMBL" id="GMR50342.1"/>
    </source>
</evidence>
<dbReference type="EMBL" id="BTRK01000004">
    <property type="protein sequence ID" value="GMR50342.1"/>
    <property type="molecule type" value="Genomic_DNA"/>
</dbReference>
<gene>
    <name evidence="1" type="ORF">PMAYCL1PPCAC_20537</name>
</gene>
<accession>A0AAN5CTL0</accession>
<comment type="caution">
    <text evidence="1">The sequence shown here is derived from an EMBL/GenBank/DDBJ whole genome shotgun (WGS) entry which is preliminary data.</text>
</comment>
<feature type="non-terminal residue" evidence="1">
    <location>
        <position position="130"/>
    </location>
</feature>
<dbReference type="AlphaFoldDB" id="A0AAN5CTL0"/>
<protein>
    <submittedName>
        <fullName evidence="1">Uncharacterized protein</fullName>
    </submittedName>
</protein>
<proteinExistence type="predicted"/>
<reference evidence="2" key="1">
    <citation type="submission" date="2022-10" db="EMBL/GenBank/DDBJ databases">
        <title>Genome assembly of Pristionchus species.</title>
        <authorList>
            <person name="Yoshida K."/>
            <person name="Sommer R.J."/>
        </authorList>
    </citation>
    <scope>NUCLEOTIDE SEQUENCE [LARGE SCALE GENOMIC DNA]</scope>
    <source>
        <strain evidence="2">RS5460</strain>
    </source>
</reference>
<organism evidence="1 2">
    <name type="scientific">Pristionchus mayeri</name>
    <dbReference type="NCBI Taxonomy" id="1317129"/>
    <lineage>
        <taxon>Eukaryota</taxon>
        <taxon>Metazoa</taxon>
        <taxon>Ecdysozoa</taxon>
        <taxon>Nematoda</taxon>
        <taxon>Chromadorea</taxon>
        <taxon>Rhabditida</taxon>
        <taxon>Rhabditina</taxon>
        <taxon>Diplogasteromorpha</taxon>
        <taxon>Diplogasteroidea</taxon>
        <taxon>Neodiplogasteridae</taxon>
        <taxon>Pristionchus</taxon>
    </lineage>
</organism>
<evidence type="ECO:0000313" key="2">
    <source>
        <dbReference type="Proteomes" id="UP001328107"/>
    </source>
</evidence>
<feature type="non-terminal residue" evidence="1">
    <location>
        <position position="1"/>
    </location>
</feature>
<sequence length="130" mass="14205">TTLRTCENELGDFLSRRYHSADFRRNSLVQSVRFASASCAPCSLLCRLNIPWNPGPKCVHVVGTPTAFSLSAYSAPSSLSTSNPIVTMSAGGRSVRLGCIRGAKSGFVRKGVRYSCMYSLINLRRLIQTK</sequence>
<dbReference type="Proteomes" id="UP001328107">
    <property type="component" value="Unassembled WGS sequence"/>
</dbReference>
<keyword evidence="2" id="KW-1185">Reference proteome</keyword>